<comment type="caution">
    <text evidence="2">The sequence shown here is derived from an EMBL/GenBank/DDBJ whole genome shotgun (WGS) entry which is preliminary data.</text>
</comment>
<evidence type="ECO:0000313" key="3">
    <source>
        <dbReference type="Proteomes" id="UP000699975"/>
    </source>
</evidence>
<feature type="transmembrane region" description="Helical" evidence="1">
    <location>
        <begin position="78"/>
        <end position="97"/>
    </location>
</feature>
<proteinExistence type="predicted"/>
<sequence>MVDRKLGTTRRNLIVGLGATGLASAVIISGRLSVASPEGFVALMAKRALPDALIPDGVLERFAADYVSELYGDRLKSLIALTHLSVTLTTTGIDMLLSANEKYKNFRRTAVTQFLVRTNYFTTSGGKTGRLEYFGYLPCGQNPFAQFG</sequence>
<protein>
    <recommendedName>
        <fullName evidence="4">Gluconate 2-dehydrogenase subunit 3 family protein</fullName>
    </recommendedName>
</protein>
<feature type="transmembrane region" description="Helical" evidence="1">
    <location>
        <begin position="12"/>
        <end position="34"/>
    </location>
</feature>
<organism evidence="2 3">
    <name type="scientific">Erythrobacter ani</name>
    <dbReference type="NCBI Taxonomy" id="2827235"/>
    <lineage>
        <taxon>Bacteria</taxon>
        <taxon>Pseudomonadati</taxon>
        <taxon>Pseudomonadota</taxon>
        <taxon>Alphaproteobacteria</taxon>
        <taxon>Sphingomonadales</taxon>
        <taxon>Erythrobacteraceae</taxon>
        <taxon>Erythrobacter/Porphyrobacter group</taxon>
        <taxon>Erythrobacter</taxon>
    </lineage>
</organism>
<evidence type="ECO:0000313" key="2">
    <source>
        <dbReference type="EMBL" id="MBV7266272.1"/>
    </source>
</evidence>
<dbReference type="EMBL" id="JAGSPB010000002">
    <property type="protein sequence ID" value="MBV7266272.1"/>
    <property type="molecule type" value="Genomic_DNA"/>
</dbReference>
<gene>
    <name evidence="2" type="ORF">KCG45_08785</name>
</gene>
<keyword evidence="1" id="KW-0472">Membrane</keyword>
<evidence type="ECO:0008006" key="4">
    <source>
        <dbReference type="Google" id="ProtNLM"/>
    </source>
</evidence>
<accession>A0ABS6SP46</accession>
<evidence type="ECO:0000256" key="1">
    <source>
        <dbReference type="SAM" id="Phobius"/>
    </source>
</evidence>
<name>A0ABS6SP46_9SPHN</name>
<keyword evidence="3" id="KW-1185">Reference proteome</keyword>
<dbReference type="Proteomes" id="UP000699975">
    <property type="component" value="Unassembled WGS sequence"/>
</dbReference>
<dbReference type="RefSeq" id="WP_218316891.1">
    <property type="nucleotide sequence ID" value="NZ_JAGSPB010000002.1"/>
</dbReference>
<keyword evidence="1" id="KW-0812">Transmembrane</keyword>
<reference evidence="2 3" key="1">
    <citation type="submission" date="2021-04" db="EMBL/GenBank/DDBJ databases">
        <authorList>
            <person name="Pira H."/>
            <person name="Risdian C."/>
            <person name="Wink J."/>
        </authorList>
    </citation>
    <scope>NUCLEOTIDE SEQUENCE [LARGE SCALE GENOMIC DNA]</scope>
    <source>
        <strain evidence="2 3">WH131</strain>
    </source>
</reference>
<keyword evidence="1" id="KW-1133">Transmembrane helix</keyword>